<gene>
    <name evidence="1" type="ORF">ETSY2_46865</name>
</gene>
<proteinExistence type="predicted"/>
<dbReference type="EMBL" id="AZHX01002219">
    <property type="protein sequence ID" value="ETW96193.1"/>
    <property type="molecule type" value="Genomic_DNA"/>
</dbReference>
<reference evidence="1 2" key="1">
    <citation type="journal article" date="2014" name="Nature">
        <title>An environmental bacterial taxon with a large and distinct metabolic repertoire.</title>
        <authorList>
            <person name="Wilson M.C."/>
            <person name="Mori T."/>
            <person name="Ruckert C."/>
            <person name="Uria A.R."/>
            <person name="Helf M.J."/>
            <person name="Takada K."/>
            <person name="Gernert C."/>
            <person name="Steffens U.A."/>
            <person name="Heycke N."/>
            <person name="Schmitt S."/>
            <person name="Rinke C."/>
            <person name="Helfrich E.J."/>
            <person name="Brachmann A.O."/>
            <person name="Gurgui C."/>
            <person name="Wakimoto T."/>
            <person name="Kracht M."/>
            <person name="Crusemann M."/>
            <person name="Hentschel U."/>
            <person name="Abe I."/>
            <person name="Matsunaga S."/>
            <person name="Kalinowski J."/>
            <person name="Takeyama H."/>
            <person name="Piel J."/>
        </authorList>
    </citation>
    <scope>NUCLEOTIDE SEQUENCE [LARGE SCALE GENOMIC DNA]</scope>
    <source>
        <strain evidence="2">TSY2</strain>
    </source>
</reference>
<accession>W4LDM0</accession>
<comment type="caution">
    <text evidence="1">The sequence shown here is derived from an EMBL/GenBank/DDBJ whole genome shotgun (WGS) entry which is preliminary data.</text>
</comment>
<organism evidence="1 2">
    <name type="scientific">Candidatus Entotheonella gemina</name>
    <dbReference type="NCBI Taxonomy" id="1429439"/>
    <lineage>
        <taxon>Bacteria</taxon>
        <taxon>Pseudomonadati</taxon>
        <taxon>Nitrospinota/Tectimicrobiota group</taxon>
        <taxon>Candidatus Tectimicrobiota</taxon>
        <taxon>Candidatus Entotheonellia</taxon>
        <taxon>Candidatus Entotheonellales</taxon>
        <taxon>Candidatus Entotheonellaceae</taxon>
        <taxon>Candidatus Entotheonella</taxon>
    </lineage>
</organism>
<evidence type="ECO:0000313" key="1">
    <source>
        <dbReference type="EMBL" id="ETW96193.1"/>
    </source>
</evidence>
<dbReference type="AlphaFoldDB" id="W4LDM0"/>
<dbReference type="Proteomes" id="UP000019140">
    <property type="component" value="Unassembled WGS sequence"/>
</dbReference>
<name>W4LDM0_9BACT</name>
<sequence length="58" mass="7036">MLLNYQVSLYDQNPFYLDKQLQVYLSLHQKMNLIHHKVYLPLFLIEWVLVGKLETQES</sequence>
<dbReference type="HOGENOM" id="CLU_2970844_0_0_7"/>
<protein>
    <submittedName>
        <fullName evidence="1">Uncharacterized protein</fullName>
    </submittedName>
</protein>
<keyword evidence="2" id="KW-1185">Reference proteome</keyword>
<evidence type="ECO:0000313" key="2">
    <source>
        <dbReference type="Proteomes" id="UP000019140"/>
    </source>
</evidence>